<comment type="caution">
    <text evidence="2">The sequence shown here is derived from an EMBL/GenBank/DDBJ whole genome shotgun (WGS) entry which is preliminary data.</text>
</comment>
<reference evidence="2 3" key="1">
    <citation type="submission" date="2022-06" db="EMBL/GenBank/DDBJ databases">
        <title>Genomic Encyclopedia of Archaeal and Bacterial Type Strains, Phase II (KMG-II): from individual species to whole genera.</title>
        <authorList>
            <person name="Goeker M."/>
        </authorList>
    </citation>
    <scope>NUCLEOTIDE SEQUENCE [LARGE SCALE GENOMIC DNA]</scope>
    <source>
        <strain evidence="2 3">DSM 40477</strain>
    </source>
</reference>
<gene>
    <name evidence="2" type="ORF">LX15_000358</name>
</gene>
<organism evidence="2 3">
    <name type="scientific">Streptoalloteichus tenebrarius (strain ATCC 17920 / DSM 40477 / JCM 4838 / CBS 697.72 / NBRC 16177 / NCIMB 11028 / NRRL B-12390 / A12253. 1 / ISP 5477)</name>
    <name type="common">Streptomyces tenebrarius</name>
    <dbReference type="NCBI Taxonomy" id="1933"/>
    <lineage>
        <taxon>Bacteria</taxon>
        <taxon>Bacillati</taxon>
        <taxon>Actinomycetota</taxon>
        <taxon>Actinomycetes</taxon>
        <taxon>Pseudonocardiales</taxon>
        <taxon>Pseudonocardiaceae</taxon>
        <taxon>Streptoalloteichus</taxon>
    </lineage>
</organism>
<accession>A0ABT1HMF1</accession>
<sequence>MVNFLTRGFDLPGDAAYILRGQRGTDPESGAGVLEPRTKLPP</sequence>
<evidence type="ECO:0000313" key="3">
    <source>
        <dbReference type="Proteomes" id="UP001205311"/>
    </source>
</evidence>
<protein>
    <submittedName>
        <fullName evidence="2">Uncharacterized protein</fullName>
    </submittedName>
</protein>
<dbReference type="Proteomes" id="UP001205311">
    <property type="component" value="Unassembled WGS sequence"/>
</dbReference>
<keyword evidence="3" id="KW-1185">Reference proteome</keyword>
<name>A0ABT1HMF1_STRSD</name>
<evidence type="ECO:0000256" key="1">
    <source>
        <dbReference type="SAM" id="MobiDB-lite"/>
    </source>
</evidence>
<feature type="region of interest" description="Disordered" evidence="1">
    <location>
        <begin position="21"/>
        <end position="42"/>
    </location>
</feature>
<evidence type="ECO:0000313" key="2">
    <source>
        <dbReference type="EMBL" id="MCP2256675.1"/>
    </source>
</evidence>
<dbReference type="EMBL" id="JAMTCP010000001">
    <property type="protein sequence ID" value="MCP2256675.1"/>
    <property type="molecule type" value="Genomic_DNA"/>
</dbReference>
<proteinExistence type="predicted"/>
<feature type="non-terminal residue" evidence="2">
    <location>
        <position position="42"/>
    </location>
</feature>